<dbReference type="RefSeq" id="WP_005350775.1">
    <property type="nucleotide sequence ID" value="NZ_BLYK01000042.1"/>
</dbReference>
<evidence type="ECO:0000313" key="2">
    <source>
        <dbReference type="EMBL" id="CUN79334.1"/>
    </source>
</evidence>
<accession>A0A173ST10</accession>
<dbReference type="GeneID" id="75047423"/>
<sequence>MELLKNLIHYLPYILLFAVATMLIYGWGLWRSMHQNQDLNNLLTSKGISRIKKELKRNGKMTKKELSDCVKDLTASQPFSKQRIGVTNPNQFLDSLLPYMERQEMISKSKQNGKVYYDLIH</sequence>
<evidence type="ECO:0000313" key="1">
    <source>
        <dbReference type="EMBL" id="CUM93513.1"/>
    </source>
</evidence>
<evidence type="ECO:0000313" key="3">
    <source>
        <dbReference type="Proteomes" id="UP000095390"/>
    </source>
</evidence>
<proteinExistence type="predicted"/>
<name>A0A173ST10_9FIRM</name>
<organism evidence="1 3">
    <name type="scientific">Anaerobutyricum hallii</name>
    <dbReference type="NCBI Taxonomy" id="39488"/>
    <lineage>
        <taxon>Bacteria</taxon>
        <taxon>Bacillati</taxon>
        <taxon>Bacillota</taxon>
        <taxon>Clostridia</taxon>
        <taxon>Lachnospirales</taxon>
        <taxon>Lachnospiraceae</taxon>
        <taxon>Anaerobutyricum</taxon>
    </lineage>
</organism>
<dbReference type="Proteomes" id="UP000095390">
    <property type="component" value="Unassembled WGS sequence"/>
</dbReference>
<gene>
    <name evidence="2" type="ORF">ERS852450_00644</name>
    <name evidence="1" type="ORF">ERS852578_01178</name>
</gene>
<dbReference type="EMBL" id="CYZL01000004">
    <property type="protein sequence ID" value="CUN79334.1"/>
    <property type="molecule type" value="Genomic_DNA"/>
</dbReference>
<dbReference type="EMBL" id="CYYC01000011">
    <property type="protein sequence ID" value="CUM93513.1"/>
    <property type="molecule type" value="Genomic_DNA"/>
</dbReference>
<dbReference type="AlphaFoldDB" id="A0A173ST10"/>
<dbReference type="Proteomes" id="UP000095679">
    <property type="component" value="Unassembled WGS sequence"/>
</dbReference>
<protein>
    <submittedName>
        <fullName evidence="1">Uncharacterized protein</fullName>
    </submittedName>
</protein>
<evidence type="ECO:0000313" key="4">
    <source>
        <dbReference type="Proteomes" id="UP000095679"/>
    </source>
</evidence>
<reference evidence="3 4" key="1">
    <citation type="submission" date="2015-09" db="EMBL/GenBank/DDBJ databases">
        <authorList>
            <consortium name="Pathogen Informatics"/>
        </authorList>
    </citation>
    <scope>NUCLEOTIDE SEQUENCE [LARGE SCALE GENOMIC DNA]</scope>
    <source>
        <strain evidence="2 4">2789STDY5834835</strain>
        <strain evidence="1 3">2789STDY5834966</strain>
    </source>
</reference>